<feature type="transmembrane region" description="Helical" evidence="7">
    <location>
        <begin position="201"/>
        <end position="224"/>
    </location>
</feature>
<feature type="transmembrane region" description="Helical" evidence="7">
    <location>
        <begin position="601"/>
        <end position="628"/>
    </location>
</feature>
<dbReference type="PANTHER" id="PTHR30572">
    <property type="entry name" value="MEMBRANE COMPONENT OF TRANSPORTER-RELATED"/>
    <property type="match status" value="1"/>
</dbReference>
<dbReference type="RefSeq" id="WP_058258203.1">
    <property type="nucleotide sequence ID" value="NZ_LN879430.1"/>
</dbReference>
<feature type="domain" description="ABC3 transporter permease C-terminal" evidence="8">
    <location>
        <begin position="606"/>
        <end position="719"/>
    </location>
</feature>
<gene>
    <name evidence="9" type="ORF">SD1D_1325</name>
</gene>
<evidence type="ECO:0000256" key="2">
    <source>
        <dbReference type="ARBA" id="ARBA00022475"/>
    </source>
</evidence>
<dbReference type="GO" id="GO:0005886">
    <property type="term" value="C:plasma membrane"/>
    <property type="evidence" value="ECO:0007669"/>
    <property type="project" value="UniProtKB-SubCell"/>
</dbReference>
<dbReference type="KEGG" id="hsd:SD1D_1325"/>
<reference evidence="10" key="1">
    <citation type="submission" date="2015-09" db="EMBL/GenBank/DDBJ databases">
        <authorList>
            <person name="Wibberg D."/>
        </authorList>
    </citation>
    <scope>NUCLEOTIDE SEQUENCE [LARGE SCALE GENOMIC DNA]</scope>
    <source>
        <strain evidence="10">SD1D</strain>
    </source>
</reference>
<evidence type="ECO:0000259" key="8">
    <source>
        <dbReference type="Pfam" id="PF02687"/>
    </source>
</evidence>
<comment type="subcellular location">
    <subcellularLocation>
        <location evidence="1">Cell membrane</location>
        <topology evidence="1">Multi-pass membrane protein</topology>
    </subcellularLocation>
</comment>
<evidence type="ECO:0000313" key="10">
    <source>
        <dbReference type="Proteomes" id="UP000196053"/>
    </source>
</evidence>
<feature type="transmembrane region" description="Helical" evidence="7">
    <location>
        <begin position="145"/>
        <end position="165"/>
    </location>
</feature>
<evidence type="ECO:0000256" key="1">
    <source>
        <dbReference type="ARBA" id="ARBA00004651"/>
    </source>
</evidence>
<keyword evidence="2" id="KW-1003">Cell membrane</keyword>
<comment type="similarity">
    <text evidence="6">Belongs to the ABC-4 integral membrane protein family.</text>
</comment>
<dbReference type="InterPro" id="IPR003838">
    <property type="entry name" value="ABC3_permease_C"/>
</dbReference>
<dbReference type="Pfam" id="PF02687">
    <property type="entry name" value="FtsX"/>
    <property type="match status" value="2"/>
</dbReference>
<dbReference type="AlphaFoldDB" id="A0A0K8J5B8"/>
<evidence type="ECO:0000313" key="9">
    <source>
        <dbReference type="EMBL" id="CUH92871.1"/>
    </source>
</evidence>
<name>A0A0K8J5B8_9FIRM</name>
<evidence type="ECO:0000256" key="6">
    <source>
        <dbReference type="ARBA" id="ARBA00038076"/>
    </source>
</evidence>
<keyword evidence="5 7" id="KW-0472">Membrane</keyword>
<proteinExistence type="inferred from homology"/>
<feature type="transmembrane region" description="Helical" evidence="7">
    <location>
        <begin position="20"/>
        <end position="39"/>
    </location>
</feature>
<dbReference type="PANTHER" id="PTHR30572:SF4">
    <property type="entry name" value="ABC TRANSPORTER PERMEASE YTRF"/>
    <property type="match status" value="1"/>
</dbReference>
<evidence type="ECO:0000256" key="4">
    <source>
        <dbReference type="ARBA" id="ARBA00022989"/>
    </source>
</evidence>
<dbReference type="EMBL" id="LN879430">
    <property type="protein sequence ID" value="CUH92871.1"/>
    <property type="molecule type" value="Genomic_DNA"/>
</dbReference>
<dbReference type="InterPro" id="IPR050250">
    <property type="entry name" value="Macrolide_Exporter_MacB"/>
</dbReference>
<feature type="transmembrane region" description="Helical" evidence="7">
    <location>
        <begin position="649"/>
        <end position="672"/>
    </location>
</feature>
<dbReference type="OrthoDB" id="9793166at2"/>
<dbReference type="GO" id="GO:0022857">
    <property type="term" value="F:transmembrane transporter activity"/>
    <property type="evidence" value="ECO:0007669"/>
    <property type="project" value="TreeGrafter"/>
</dbReference>
<feature type="domain" description="ABC3 transporter permease C-terminal" evidence="8">
    <location>
        <begin position="153"/>
        <end position="276"/>
    </location>
</feature>
<protein>
    <recommendedName>
        <fullName evidence="8">ABC3 transporter permease C-terminal domain-containing protein</fullName>
    </recommendedName>
</protein>
<evidence type="ECO:0000256" key="3">
    <source>
        <dbReference type="ARBA" id="ARBA00022692"/>
    </source>
</evidence>
<keyword evidence="10" id="KW-1185">Reference proteome</keyword>
<feature type="transmembrane region" description="Helical" evidence="7">
    <location>
        <begin position="323"/>
        <end position="343"/>
    </location>
</feature>
<keyword evidence="4 7" id="KW-1133">Transmembrane helix</keyword>
<organism evidence="9 10">
    <name type="scientific">Herbinix luporum</name>
    <dbReference type="NCBI Taxonomy" id="1679721"/>
    <lineage>
        <taxon>Bacteria</taxon>
        <taxon>Bacillati</taxon>
        <taxon>Bacillota</taxon>
        <taxon>Clostridia</taxon>
        <taxon>Lachnospirales</taxon>
        <taxon>Lachnospiraceae</taxon>
        <taxon>Herbinix</taxon>
    </lineage>
</organism>
<keyword evidence="3 7" id="KW-0812">Transmembrane</keyword>
<feature type="transmembrane region" description="Helical" evidence="7">
    <location>
        <begin position="692"/>
        <end position="713"/>
    </location>
</feature>
<sequence length="733" mass="82633">MWKDYCASYIKNNRASSLSIMVAAFISTFFLSFLCTLFYNSWISEIDMITLEEGDWQGRIVGDIDEADINTIQDFPNVKRVLVNEDLSQGKKIVVDIYFNNMRTIYQDLPQIINKLGLEADAASYHSLLLSRYLIHDPSDKEPPLLLSFYLGVLFIVSFSLVLIIRNSFAVSMGARIHQFGIFSSIGATPKQILACLLQEAAILCVVPILLGYLLGIFACVGALEGANYIAKDIAGRYEGTFCYHPLISVITILASVLTVFFSAWLPARKISKLTPLEAILGTNKSMLKRKRNPRILSRMFGMEGELAANALKAQKKALRTSSLSLTLSFLGFTLMMCVLTLMDISTKHTYFERYQDAWDVMVTVKDTKIEEFDYTDKLRGLEGVRDIIVYQKAKSIISVSEDWISDDLVKLGGLEKVAGKSVTKSDGSWLIEAPIVIMDDEAFKEYCKEIGIQPKLEGTIILNEIWDSINSVFRYRKYIPFVKENRATINLKNTEKNQEADKIPVLGFTQQVPVLREEYSDYSLVQFISQSLWEKISGQVEGAEADTYIRILSREGVTLEELNDLEDNIAQLIGTAYEIESDNRIQNKITNDKIFKAYKLVFGSLCFLLAVIGIANVFSYTLGFIYQRKREFAQYMSVGLTPFGMRKIFIIEALVIAGRPLLITLLLTGIFEVFAIKASYLNPMEVLTKLPILPILLFSLVIIGFVALAYYIGGKRLLQCNLNEALQNDTLI</sequence>
<feature type="transmembrane region" description="Helical" evidence="7">
    <location>
        <begin position="244"/>
        <end position="266"/>
    </location>
</feature>
<evidence type="ECO:0000256" key="5">
    <source>
        <dbReference type="ARBA" id="ARBA00023136"/>
    </source>
</evidence>
<accession>A0A0K8J5B8</accession>
<dbReference type="Proteomes" id="UP000196053">
    <property type="component" value="Chromosome I"/>
</dbReference>
<evidence type="ECO:0000256" key="7">
    <source>
        <dbReference type="SAM" id="Phobius"/>
    </source>
</evidence>